<protein>
    <recommendedName>
        <fullName evidence="1">DUF6922 domain-containing protein</fullName>
    </recommendedName>
</protein>
<evidence type="ECO:0000313" key="3">
    <source>
        <dbReference type="Proteomes" id="UP000184076"/>
    </source>
</evidence>
<sequence>MECARRFEPFPCELFWDVSADSLSWEKHRGFIVRRVLAEGGEEDVRRLFDLVGRDHATEWPVESEGRGMPPRRLRFWGVVLELPKEQVDRWVARERESIWGRRCR</sequence>
<reference evidence="3" key="1">
    <citation type="submission" date="2016-11" db="EMBL/GenBank/DDBJ databases">
        <authorList>
            <person name="Varghese N."/>
            <person name="Submissions S."/>
        </authorList>
    </citation>
    <scope>NUCLEOTIDE SEQUENCE [LARGE SCALE GENOMIC DNA]</scope>
    <source>
        <strain evidence="3">DSM 9756</strain>
    </source>
</reference>
<dbReference type="EMBL" id="FQVB01000036">
    <property type="protein sequence ID" value="SHG01534.1"/>
    <property type="molecule type" value="Genomic_DNA"/>
</dbReference>
<dbReference type="Proteomes" id="UP000184076">
    <property type="component" value="Unassembled WGS sequence"/>
</dbReference>
<proteinExistence type="predicted"/>
<feature type="domain" description="DUF6922" evidence="1">
    <location>
        <begin position="10"/>
        <end position="55"/>
    </location>
</feature>
<name>A0A1M5GCU4_9BACT</name>
<dbReference type="InterPro" id="IPR053830">
    <property type="entry name" value="DUF6922"/>
</dbReference>
<keyword evidence="3" id="KW-1185">Reference proteome</keyword>
<accession>A0A1M5GCU4</accession>
<dbReference type="AlphaFoldDB" id="A0A1M5GCU4"/>
<dbReference type="RefSeq" id="WP_073041074.1">
    <property type="nucleotide sequence ID" value="NZ_FQVB01000036.1"/>
</dbReference>
<evidence type="ECO:0000259" key="1">
    <source>
        <dbReference type="Pfam" id="PF21956"/>
    </source>
</evidence>
<dbReference type="Pfam" id="PF21956">
    <property type="entry name" value="DUF6922"/>
    <property type="match status" value="1"/>
</dbReference>
<evidence type="ECO:0000313" key="2">
    <source>
        <dbReference type="EMBL" id="SHG01534.1"/>
    </source>
</evidence>
<organism evidence="2 3">
    <name type="scientific">Desulfacinum infernum DSM 9756</name>
    <dbReference type="NCBI Taxonomy" id="1121391"/>
    <lineage>
        <taxon>Bacteria</taxon>
        <taxon>Pseudomonadati</taxon>
        <taxon>Thermodesulfobacteriota</taxon>
        <taxon>Syntrophobacteria</taxon>
        <taxon>Syntrophobacterales</taxon>
        <taxon>Syntrophobacteraceae</taxon>
        <taxon>Desulfacinum</taxon>
    </lineage>
</organism>
<dbReference type="OrthoDB" id="1364214at2"/>
<gene>
    <name evidence="2" type="ORF">SAMN02745206_03108</name>
</gene>